<organism evidence="2 3">
    <name type="scientific">Ficus carica</name>
    <name type="common">Common fig</name>
    <dbReference type="NCBI Taxonomy" id="3494"/>
    <lineage>
        <taxon>Eukaryota</taxon>
        <taxon>Viridiplantae</taxon>
        <taxon>Streptophyta</taxon>
        <taxon>Embryophyta</taxon>
        <taxon>Tracheophyta</taxon>
        <taxon>Spermatophyta</taxon>
        <taxon>Magnoliopsida</taxon>
        <taxon>eudicotyledons</taxon>
        <taxon>Gunneridae</taxon>
        <taxon>Pentapetalae</taxon>
        <taxon>rosids</taxon>
        <taxon>fabids</taxon>
        <taxon>Rosales</taxon>
        <taxon>Moraceae</taxon>
        <taxon>Ficeae</taxon>
        <taxon>Ficus</taxon>
    </lineage>
</organism>
<proteinExistence type="predicted"/>
<name>A0AA88IZL3_FICCA</name>
<keyword evidence="3" id="KW-1185">Reference proteome</keyword>
<reference evidence="2" key="1">
    <citation type="submission" date="2023-07" db="EMBL/GenBank/DDBJ databases">
        <title>draft genome sequence of fig (Ficus carica).</title>
        <authorList>
            <person name="Takahashi T."/>
            <person name="Nishimura K."/>
        </authorList>
    </citation>
    <scope>NUCLEOTIDE SEQUENCE</scope>
</reference>
<dbReference type="AlphaFoldDB" id="A0AA88IZL3"/>
<gene>
    <name evidence="2" type="ORF">TIFTF001_027424</name>
</gene>
<sequence>MEFRQGSDCVVNGDLELCDDGICYSSFVESQRDRDLLASRSDCSHDLITTDGMPTNEDDDKVRLETTTSQTQQG</sequence>
<feature type="compositionally biased region" description="Polar residues" evidence="1">
    <location>
        <begin position="65"/>
        <end position="74"/>
    </location>
</feature>
<dbReference type="Proteomes" id="UP001187192">
    <property type="component" value="Unassembled WGS sequence"/>
</dbReference>
<accession>A0AA88IZL3</accession>
<dbReference type="EMBL" id="BTGU01000077">
    <property type="protein sequence ID" value="GMN58325.1"/>
    <property type="molecule type" value="Genomic_DNA"/>
</dbReference>
<evidence type="ECO:0000313" key="2">
    <source>
        <dbReference type="EMBL" id="GMN58325.1"/>
    </source>
</evidence>
<comment type="caution">
    <text evidence="2">The sequence shown here is derived from an EMBL/GenBank/DDBJ whole genome shotgun (WGS) entry which is preliminary data.</text>
</comment>
<evidence type="ECO:0000313" key="3">
    <source>
        <dbReference type="Proteomes" id="UP001187192"/>
    </source>
</evidence>
<feature type="region of interest" description="Disordered" evidence="1">
    <location>
        <begin position="46"/>
        <end position="74"/>
    </location>
</feature>
<evidence type="ECO:0000256" key="1">
    <source>
        <dbReference type="SAM" id="MobiDB-lite"/>
    </source>
</evidence>
<protein>
    <submittedName>
        <fullName evidence="2">Uncharacterized protein</fullName>
    </submittedName>
</protein>